<protein>
    <recommendedName>
        <fullName evidence="15">Oxidized purine nucleoside triphosphate hydrolase</fullName>
        <ecNumber evidence="14">3.6.1.56</ecNumber>
    </recommendedName>
    <alternativeName>
        <fullName evidence="19">2-hydroxy-dATP diphosphatase</fullName>
    </alternativeName>
    <alternativeName>
        <fullName evidence="18">7,8-dihydro-8-oxoguanine triphosphatase</fullName>
    </alternativeName>
    <alternativeName>
        <fullName evidence="17">8-oxo-dGTPase</fullName>
    </alternativeName>
    <alternativeName>
        <fullName evidence="20">Methylated purine nucleoside triphosphate hydrolase</fullName>
    </alternativeName>
    <alternativeName>
        <fullName evidence="16">Nucleoside diphosphate-linked moiety X motif 1</fullName>
    </alternativeName>
</protein>
<evidence type="ECO:0000256" key="18">
    <source>
        <dbReference type="ARBA" id="ARBA00030682"/>
    </source>
</evidence>
<dbReference type="InterPro" id="IPR000086">
    <property type="entry name" value="NUDIX_hydrolase_dom"/>
</dbReference>
<evidence type="ECO:0000256" key="25">
    <source>
        <dbReference type="RuleBase" id="RU003476"/>
    </source>
</evidence>
<evidence type="ECO:0000256" key="9">
    <source>
        <dbReference type="ARBA" id="ARBA00022884"/>
    </source>
</evidence>
<dbReference type="PRINTS" id="PR01403">
    <property type="entry name" value="8OXTPHPHTASE"/>
</dbReference>
<dbReference type="EMBL" id="LCJR01000022">
    <property type="protein sequence ID" value="KKT81306.1"/>
    <property type="molecule type" value="Genomic_DNA"/>
</dbReference>
<dbReference type="PROSITE" id="PS51462">
    <property type="entry name" value="NUDIX"/>
    <property type="match status" value="1"/>
</dbReference>
<evidence type="ECO:0000256" key="10">
    <source>
        <dbReference type="ARBA" id="ARBA00024448"/>
    </source>
</evidence>
<evidence type="ECO:0000256" key="8">
    <source>
        <dbReference type="ARBA" id="ARBA00022842"/>
    </source>
</evidence>
<comment type="catalytic activity">
    <reaction evidence="12">
        <text>8-oxo-dGTP + H2O = 8-oxo-dGMP + diphosphate + H(+)</text>
        <dbReference type="Rhea" id="RHEA:31575"/>
        <dbReference type="ChEBI" id="CHEBI:15377"/>
        <dbReference type="ChEBI" id="CHEBI:15378"/>
        <dbReference type="ChEBI" id="CHEBI:33019"/>
        <dbReference type="ChEBI" id="CHEBI:63224"/>
        <dbReference type="ChEBI" id="CHEBI:77896"/>
    </reaction>
    <physiologicalReaction direction="left-to-right" evidence="12">
        <dbReference type="Rhea" id="RHEA:31576"/>
    </physiologicalReaction>
</comment>
<keyword evidence="8" id="KW-0460">Magnesium</keyword>
<evidence type="ECO:0000256" key="22">
    <source>
        <dbReference type="ARBA" id="ARBA00048894"/>
    </source>
</evidence>
<evidence type="ECO:0000256" key="16">
    <source>
        <dbReference type="ARBA" id="ARBA00029673"/>
    </source>
</evidence>
<evidence type="ECO:0000256" key="3">
    <source>
        <dbReference type="ARBA" id="ARBA00005582"/>
    </source>
</evidence>
<evidence type="ECO:0000256" key="1">
    <source>
        <dbReference type="ARBA" id="ARBA00001946"/>
    </source>
</evidence>
<keyword evidence="9" id="KW-0694">RNA-binding</keyword>
<sequence>MKKKVLTLCLIHQHPNLLLGMKKRGFGVGKWNGFGGKVEPGEEIEDAVYREVWEEAGVKIAGAEKVGHINFKFAGEPEALEVHIFKAGSFSGEPRESDEMKPQWFHIDEIPLDQMWSDDKIWLPLFLAGKKFKGEFFFEGHDKILEHKLELI</sequence>
<dbReference type="GO" id="GO:0042262">
    <property type="term" value="P:DNA protection"/>
    <property type="evidence" value="ECO:0007669"/>
    <property type="project" value="InterPro"/>
</dbReference>
<evidence type="ECO:0000259" key="26">
    <source>
        <dbReference type="PROSITE" id="PS51462"/>
    </source>
</evidence>
<comment type="similarity">
    <text evidence="3 25">Belongs to the Nudix hydrolase family.</text>
</comment>
<evidence type="ECO:0000256" key="15">
    <source>
        <dbReference type="ARBA" id="ARBA00026218"/>
    </source>
</evidence>
<comment type="caution">
    <text evidence="27">The sequence shown here is derived from an EMBL/GenBank/DDBJ whole genome shotgun (WGS) entry which is preliminary data.</text>
</comment>
<keyword evidence="5" id="KW-0963">Cytoplasm</keyword>
<evidence type="ECO:0000256" key="7">
    <source>
        <dbReference type="ARBA" id="ARBA00022801"/>
    </source>
</evidence>
<comment type="function">
    <text evidence="24">Oxidized purine nucleoside triphosphate hydrolase which is a prominent sanitizer of the oxidized nucleotide pool. Catalyzes the hydrolysis of 2-oxo-dATP (2-hydroxy-dATP) into 2-oxo-dAMP. Also has a significant hydrolase activity toward 2-oxo-ATP, 8-oxo-dGTP and 8-oxo-dATP. Through the hydrolysis of oxidized purine nucleoside triphosphates, prevents their incorporation into DNA and the subsequent transversions A:T to C:G and G:C to T:A. Also catalyzes the hydrolysis of methylated purine nucleoside triphosphate preventing their integration into DNA. Through this antimutagenic activity protects cells from oxidative stress.</text>
</comment>
<comment type="catalytic activity">
    <reaction evidence="10">
        <text>8-oxo-dATP + H2O = 8-oxo-dAMP + diphosphate + H(+)</text>
        <dbReference type="Rhea" id="RHEA:65396"/>
        <dbReference type="ChEBI" id="CHEBI:15377"/>
        <dbReference type="ChEBI" id="CHEBI:15378"/>
        <dbReference type="ChEBI" id="CHEBI:33019"/>
        <dbReference type="ChEBI" id="CHEBI:71361"/>
        <dbReference type="ChEBI" id="CHEBI:172871"/>
    </reaction>
    <physiologicalReaction direction="left-to-right" evidence="10">
        <dbReference type="Rhea" id="RHEA:65397"/>
    </physiologicalReaction>
</comment>
<evidence type="ECO:0000256" key="23">
    <source>
        <dbReference type="ARBA" id="ARBA00049032"/>
    </source>
</evidence>
<comment type="subcellular location">
    <subcellularLocation>
        <location evidence="2">Cytoplasm</location>
    </subcellularLocation>
</comment>
<dbReference type="CDD" id="cd03427">
    <property type="entry name" value="NUDIX_MTH1_Nudt1"/>
    <property type="match status" value="1"/>
</dbReference>
<evidence type="ECO:0000313" key="27">
    <source>
        <dbReference type="EMBL" id="KKT81306.1"/>
    </source>
</evidence>
<dbReference type="InterPro" id="IPR020476">
    <property type="entry name" value="Nudix_hydrolase"/>
</dbReference>
<evidence type="ECO:0000313" key="28">
    <source>
        <dbReference type="Proteomes" id="UP000034032"/>
    </source>
</evidence>
<comment type="subunit">
    <text evidence="4">Monomer.</text>
</comment>
<evidence type="ECO:0000256" key="21">
    <source>
        <dbReference type="ARBA" id="ARBA00048002"/>
    </source>
</evidence>
<proteinExistence type="inferred from homology"/>
<dbReference type="InterPro" id="IPR015797">
    <property type="entry name" value="NUDIX_hydrolase-like_dom_sf"/>
</dbReference>
<dbReference type="InterPro" id="IPR003563">
    <property type="entry name" value="8ODP"/>
</dbReference>
<organism evidence="27 28">
    <name type="scientific">Candidatus Yanofskybacteria bacterium GW2011_GWA2_44_9</name>
    <dbReference type="NCBI Taxonomy" id="1619025"/>
    <lineage>
        <taxon>Bacteria</taxon>
        <taxon>Candidatus Yanofskyibacteriota</taxon>
    </lineage>
</organism>
<dbReference type="SUPFAM" id="SSF55811">
    <property type="entry name" value="Nudix"/>
    <property type="match status" value="1"/>
</dbReference>
<feature type="domain" description="Nudix hydrolase" evidence="26">
    <location>
        <begin position="1"/>
        <end position="128"/>
    </location>
</feature>
<dbReference type="GO" id="GO:0005737">
    <property type="term" value="C:cytoplasm"/>
    <property type="evidence" value="ECO:0007669"/>
    <property type="project" value="UniProtKB-SubCell"/>
</dbReference>
<comment type="catalytic activity">
    <reaction evidence="22">
        <text>O(6)-methyl-dGTP + H2O = O(6)-methyl-dGMP + diphosphate + H(+)</text>
        <dbReference type="Rhea" id="RHEA:67600"/>
        <dbReference type="ChEBI" id="CHEBI:15377"/>
        <dbReference type="ChEBI" id="CHEBI:15378"/>
        <dbReference type="ChEBI" id="CHEBI:33019"/>
        <dbReference type="ChEBI" id="CHEBI:169974"/>
        <dbReference type="ChEBI" id="CHEBI:169975"/>
    </reaction>
    <physiologicalReaction direction="left-to-right" evidence="22">
        <dbReference type="Rhea" id="RHEA:67601"/>
    </physiologicalReaction>
</comment>
<dbReference type="GO" id="GO:0046872">
    <property type="term" value="F:metal ion binding"/>
    <property type="evidence" value="ECO:0007669"/>
    <property type="project" value="UniProtKB-KW"/>
</dbReference>
<comment type="cofactor">
    <cofactor evidence="1">
        <name>Mg(2+)</name>
        <dbReference type="ChEBI" id="CHEBI:18420"/>
    </cofactor>
</comment>
<evidence type="ECO:0000256" key="19">
    <source>
        <dbReference type="ARBA" id="ARBA00031927"/>
    </source>
</evidence>
<dbReference type="GO" id="GO:0008413">
    <property type="term" value="F:8-oxo-7,8-dihydroguanosine triphosphate pyrophosphatase activity"/>
    <property type="evidence" value="ECO:0007669"/>
    <property type="project" value="InterPro"/>
</dbReference>
<dbReference type="PANTHER" id="PTHR43758:SF2">
    <property type="entry name" value="OXIDIZED PURINE NUCLEOSIDE TRIPHOSPHATE HYDROLASE"/>
    <property type="match status" value="1"/>
</dbReference>
<dbReference type="Proteomes" id="UP000034032">
    <property type="component" value="Unassembled WGS sequence"/>
</dbReference>
<comment type="catalytic activity">
    <reaction evidence="13">
        <text>2-oxo-ATP + H2O = 2-oxo-AMP + diphosphate + H(+)</text>
        <dbReference type="Rhea" id="RHEA:67392"/>
        <dbReference type="ChEBI" id="CHEBI:15377"/>
        <dbReference type="ChEBI" id="CHEBI:15378"/>
        <dbReference type="ChEBI" id="CHEBI:33019"/>
        <dbReference type="ChEBI" id="CHEBI:71395"/>
        <dbReference type="ChEBI" id="CHEBI:172878"/>
    </reaction>
    <physiologicalReaction direction="left-to-right" evidence="13">
        <dbReference type="Rhea" id="RHEA:67393"/>
    </physiologicalReaction>
</comment>
<dbReference type="PRINTS" id="PR00502">
    <property type="entry name" value="NUDIXFAMILY"/>
</dbReference>
<dbReference type="Gene3D" id="3.90.79.10">
    <property type="entry name" value="Nucleoside Triphosphate Pyrophosphohydrolase"/>
    <property type="match status" value="1"/>
</dbReference>
<evidence type="ECO:0000256" key="17">
    <source>
        <dbReference type="ARBA" id="ARBA00030634"/>
    </source>
</evidence>
<comment type="catalytic activity">
    <reaction evidence="11">
        <text>2-oxo-dATP + H2O = 2-oxo-dAMP + diphosphate + H(+)</text>
        <dbReference type="Rhea" id="RHEA:31583"/>
        <dbReference type="ChEBI" id="CHEBI:15377"/>
        <dbReference type="ChEBI" id="CHEBI:15378"/>
        <dbReference type="ChEBI" id="CHEBI:33019"/>
        <dbReference type="ChEBI" id="CHEBI:63212"/>
        <dbReference type="ChEBI" id="CHEBI:77897"/>
        <dbReference type="EC" id="3.6.1.56"/>
    </reaction>
    <physiologicalReaction direction="left-to-right" evidence="11">
        <dbReference type="Rhea" id="RHEA:31584"/>
    </physiologicalReaction>
</comment>
<keyword evidence="6" id="KW-0479">Metal-binding</keyword>
<evidence type="ECO:0000256" key="12">
    <source>
        <dbReference type="ARBA" id="ARBA00024486"/>
    </source>
</evidence>
<accession>A0A0G1KC18</accession>
<evidence type="ECO:0000256" key="5">
    <source>
        <dbReference type="ARBA" id="ARBA00022490"/>
    </source>
</evidence>
<dbReference type="PANTHER" id="PTHR43758">
    <property type="entry name" value="7,8-DIHYDRO-8-OXOGUANINE TRIPHOSPHATASE"/>
    <property type="match status" value="1"/>
</dbReference>
<dbReference type="PROSITE" id="PS00893">
    <property type="entry name" value="NUDIX_BOX"/>
    <property type="match status" value="1"/>
</dbReference>
<evidence type="ECO:0000256" key="14">
    <source>
        <dbReference type="ARBA" id="ARBA00026103"/>
    </source>
</evidence>
<gene>
    <name evidence="27" type="ORF">UW79_C0022G0021</name>
</gene>
<reference evidence="27 28" key="1">
    <citation type="journal article" date="2015" name="Nature">
        <title>rRNA introns, odd ribosomes, and small enigmatic genomes across a large radiation of phyla.</title>
        <authorList>
            <person name="Brown C.T."/>
            <person name="Hug L.A."/>
            <person name="Thomas B.C."/>
            <person name="Sharon I."/>
            <person name="Castelle C.J."/>
            <person name="Singh A."/>
            <person name="Wilkins M.J."/>
            <person name="Williams K.H."/>
            <person name="Banfield J.F."/>
        </authorList>
    </citation>
    <scope>NUCLEOTIDE SEQUENCE [LARGE SCALE GENOMIC DNA]</scope>
</reference>
<evidence type="ECO:0000256" key="20">
    <source>
        <dbReference type="ARBA" id="ARBA00032071"/>
    </source>
</evidence>
<evidence type="ECO:0000256" key="6">
    <source>
        <dbReference type="ARBA" id="ARBA00022723"/>
    </source>
</evidence>
<comment type="catalytic activity">
    <reaction evidence="21">
        <text>N(6)-methyl-ATP + H2O = N(6)-methyl-AMP + diphosphate + H(+)</text>
        <dbReference type="Rhea" id="RHEA:67608"/>
        <dbReference type="ChEBI" id="CHEBI:15377"/>
        <dbReference type="ChEBI" id="CHEBI:15378"/>
        <dbReference type="ChEBI" id="CHEBI:33019"/>
        <dbReference type="ChEBI" id="CHEBI:144842"/>
        <dbReference type="ChEBI" id="CHEBI:172873"/>
    </reaction>
    <physiologicalReaction direction="left-to-right" evidence="21">
        <dbReference type="Rhea" id="RHEA:67609"/>
    </physiologicalReaction>
</comment>
<evidence type="ECO:0000256" key="24">
    <source>
        <dbReference type="ARBA" id="ARBA00053094"/>
    </source>
</evidence>
<evidence type="ECO:0000256" key="13">
    <source>
        <dbReference type="ARBA" id="ARBA00024596"/>
    </source>
</evidence>
<dbReference type="GO" id="GO:0003723">
    <property type="term" value="F:RNA binding"/>
    <property type="evidence" value="ECO:0007669"/>
    <property type="project" value="UniProtKB-KW"/>
</dbReference>
<keyword evidence="7 25" id="KW-0378">Hydrolase</keyword>
<name>A0A0G1KC18_9BACT</name>
<dbReference type="EC" id="3.6.1.56" evidence="14"/>
<dbReference type="GO" id="GO:0008828">
    <property type="term" value="F:dATP diphosphatase activity"/>
    <property type="evidence" value="ECO:0007669"/>
    <property type="project" value="UniProtKB-EC"/>
</dbReference>
<dbReference type="Pfam" id="PF00293">
    <property type="entry name" value="NUDIX"/>
    <property type="match status" value="1"/>
</dbReference>
<comment type="catalytic activity">
    <reaction evidence="23">
        <text>N(6)-methyl-dATP + H2O = N(6)-methyl-dAMP + diphosphate + H(+)</text>
        <dbReference type="Rhea" id="RHEA:67604"/>
        <dbReference type="ChEBI" id="CHEBI:15377"/>
        <dbReference type="ChEBI" id="CHEBI:15378"/>
        <dbReference type="ChEBI" id="CHEBI:33019"/>
        <dbReference type="ChEBI" id="CHEBI:169976"/>
        <dbReference type="ChEBI" id="CHEBI:172872"/>
    </reaction>
    <physiologicalReaction direction="left-to-right" evidence="23">
        <dbReference type="Rhea" id="RHEA:67605"/>
    </physiologicalReaction>
</comment>
<dbReference type="AlphaFoldDB" id="A0A0G1KC18"/>
<evidence type="ECO:0000256" key="2">
    <source>
        <dbReference type="ARBA" id="ARBA00004496"/>
    </source>
</evidence>
<evidence type="ECO:0000256" key="4">
    <source>
        <dbReference type="ARBA" id="ARBA00011245"/>
    </source>
</evidence>
<evidence type="ECO:0000256" key="11">
    <source>
        <dbReference type="ARBA" id="ARBA00024459"/>
    </source>
</evidence>
<dbReference type="InterPro" id="IPR020084">
    <property type="entry name" value="NUDIX_hydrolase_CS"/>
</dbReference>